<keyword evidence="2" id="KW-1185">Reference proteome</keyword>
<dbReference type="EMBL" id="JAHMHR010000014">
    <property type="protein sequence ID" value="KAK1687726.1"/>
    <property type="molecule type" value="Genomic_DNA"/>
</dbReference>
<organism evidence="1 2">
    <name type="scientific">Colletotrichum godetiae</name>
    <dbReference type="NCBI Taxonomy" id="1209918"/>
    <lineage>
        <taxon>Eukaryota</taxon>
        <taxon>Fungi</taxon>
        <taxon>Dikarya</taxon>
        <taxon>Ascomycota</taxon>
        <taxon>Pezizomycotina</taxon>
        <taxon>Sordariomycetes</taxon>
        <taxon>Hypocreomycetidae</taxon>
        <taxon>Glomerellales</taxon>
        <taxon>Glomerellaceae</taxon>
        <taxon>Colletotrichum</taxon>
        <taxon>Colletotrichum acutatum species complex</taxon>
    </lineage>
</organism>
<proteinExistence type="predicted"/>
<dbReference type="RefSeq" id="XP_060431421.1">
    <property type="nucleotide sequence ID" value="XM_060574537.1"/>
</dbReference>
<accession>A0AAJ0AP02</accession>
<gene>
    <name evidence="1" type="ORF">BDP55DRAFT_659279</name>
</gene>
<dbReference type="Proteomes" id="UP001224890">
    <property type="component" value="Unassembled WGS sequence"/>
</dbReference>
<comment type="caution">
    <text evidence="1">The sequence shown here is derived from an EMBL/GenBank/DDBJ whole genome shotgun (WGS) entry which is preliminary data.</text>
</comment>
<name>A0AAJ0AP02_9PEZI</name>
<evidence type="ECO:0000313" key="2">
    <source>
        <dbReference type="Proteomes" id="UP001224890"/>
    </source>
</evidence>
<reference evidence="1" key="1">
    <citation type="submission" date="2021-06" db="EMBL/GenBank/DDBJ databases">
        <title>Comparative genomics, transcriptomics and evolutionary studies reveal genomic signatures of adaptation to plant cell wall in hemibiotrophic fungi.</title>
        <authorList>
            <consortium name="DOE Joint Genome Institute"/>
            <person name="Baroncelli R."/>
            <person name="Diaz J.F."/>
            <person name="Benocci T."/>
            <person name="Peng M."/>
            <person name="Battaglia E."/>
            <person name="Haridas S."/>
            <person name="Andreopoulos W."/>
            <person name="Labutti K."/>
            <person name="Pangilinan J."/>
            <person name="Floch G.L."/>
            <person name="Makela M.R."/>
            <person name="Henrissat B."/>
            <person name="Grigoriev I.V."/>
            <person name="Crouch J.A."/>
            <person name="De Vries R.P."/>
            <person name="Sukno S.A."/>
            <person name="Thon M.R."/>
        </authorList>
    </citation>
    <scope>NUCLEOTIDE SEQUENCE</scope>
    <source>
        <strain evidence="1">CBS 193.32</strain>
    </source>
</reference>
<dbReference type="GeneID" id="85459063"/>
<evidence type="ECO:0000313" key="1">
    <source>
        <dbReference type="EMBL" id="KAK1687726.1"/>
    </source>
</evidence>
<dbReference type="AlphaFoldDB" id="A0AAJ0AP02"/>
<protein>
    <submittedName>
        <fullName evidence="1">Uncharacterized protein</fullName>
    </submittedName>
</protein>
<sequence length="211" mass="23869">MFSPNAVSRSPANPSLSVCSATSSPDGLLSRSSWELSFFGGGELQPWQHSRLSGKLHSKCRESREWDNATMGGPVVSLLTGDHWTWSFSQSTEPYKHEYPRCSSTGQRRNISLEKSIVIFVSRFHRSRGGDNLGLLSGSRSTDQQMNIRLRGSAVLRLVRGAQKVLLFFFFVFHSRISFPVARLRNRRKKTHSREPAIYSRQALRDVEHSS</sequence>